<evidence type="ECO:0000313" key="2">
    <source>
        <dbReference type="Proteomes" id="UP001597097"/>
    </source>
</evidence>
<name>A0ABW4G6P5_9ACTN</name>
<dbReference type="InterPro" id="IPR013078">
    <property type="entry name" value="His_Pase_superF_clade-1"/>
</dbReference>
<reference evidence="2" key="1">
    <citation type="journal article" date="2019" name="Int. J. Syst. Evol. Microbiol.">
        <title>The Global Catalogue of Microorganisms (GCM) 10K type strain sequencing project: providing services to taxonomists for standard genome sequencing and annotation.</title>
        <authorList>
            <consortium name="The Broad Institute Genomics Platform"/>
            <consortium name="The Broad Institute Genome Sequencing Center for Infectious Disease"/>
            <person name="Wu L."/>
            <person name="Ma J."/>
        </authorList>
    </citation>
    <scope>NUCLEOTIDE SEQUENCE [LARGE SCALE GENOMIC DNA]</scope>
    <source>
        <strain evidence="2">CGMCC 1.15399</strain>
    </source>
</reference>
<sequence>MLFVRQAGTPGTRSACFPMDDPTDDPIGVHADPSSLARAAALARVRSWTGPALVAPARAAGQTAAAMGLRPSVVRALAEADHGRWSGLPYAKVAEAEPDALASWLADPHATPHGGESLAALAARVAAWLDAERRSPTIVICDVGVIRAALGHALGLNPLVTTRFDLAPLSTTELSSTRGGWRVAHVNRKATL</sequence>
<protein>
    <submittedName>
        <fullName evidence="1">Histidine phosphatase family protein</fullName>
    </submittedName>
</protein>
<gene>
    <name evidence="1" type="ORF">ACFSJ0_15340</name>
</gene>
<proteinExistence type="predicted"/>
<accession>A0ABW4G6P5</accession>
<evidence type="ECO:0000313" key="1">
    <source>
        <dbReference type="EMBL" id="MFD1538427.1"/>
    </source>
</evidence>
<organism evidence="1 2">
    <name type="scientific">Nonomuraea guangzhouensis</name>
    <dbReference type="NCBI Taxonomy" id="1291555"/>
    <lineage>
        <taxon>Bacteria</taxon>
        <taxon>Bacillati</taxon>
        <taxon>Actinomycetota</taxon>
        <taxon>Actinomycetes</taxon>
        <taxon>Streptosporangiales</taxon>
        <taxon>Streptosporangiaceae</taxon>
        <taxon>Nonomuraea</taxon>
    </lineage>
</organism>
<dbReference type="RefSeq" id="WP_219527221.1">
    <property type="nucleotide sequence ID" value="NZ_JAHKRM010000002.1"/>
</dbReference>
<keyword evidence="2" id="KW-1185">Reference proteome</keyword>
<dbReference type="Pfam" id="PF00300">
    <property type="entry name" value="His_Phos_1"/>
    <property type="match status" value="1"/>
</dbReference>
<dbReference type="EMBL" id="JBHUCM010000013">
    <property type="protein sequence ID" value="MFD1538427.1"/>
    <property type="molecule type" value="Genomic_DNA"/>
</dbReference>
<dbReference type="Proteomes" id="UP001597097">
    <property type="component" value="Unassembled WGS sequence"/>
</dbReference>
<comment type="caution">
    <text evidence="1">The sequence shown here is derived from an EMBL/GenBank/DDBJ whole genome shotgun (WGS) entry which is preliminary data.</text>
</comment>